<accession>G6XIG6</accession>
<dbReference type="GO" id="GO:0009893">
    <property type="term" value="P:positive regulation of metabolic process"/>
    <property type="evidence" value="ECO:0007669"/>
    <property type="project" value="UniProtKB-ARBA"/>
</dbReference>
<keyword evidence="11" id="KW-1185">Reference proteome</keyword>
<dbReference type="InterPro" id="IPR000119">
    <property type="entry name" value="Hist_DNA-bd"/>
</dbReference>
<dbReference type="NCBIfam" id="NF001401">
    <property type="entry name" value="PRK00285.1"/>
    <property type="match status" value="1"/>
</dbReference>
<keyword evidence="3 8" id="KW-0810">Translation regulation</keyword>
<proteinExistence type="inferred from homology"/>
<dbReference type="eggNOG" id="COG0776">
    <property type="taxonomic scope" value="Bacteria"/>
</dbReference>
<comment type="subunit">
    <text evidence="8">Heterodimer of an alpha and a beta chain.</text>
</comment>
<dbReference type="InterPro" id="IPR010992">
    <property type="entry name" value="IHF-like_DNA-bd_dom_sf"/>
</dbReference>
<evidence type="ECO:0000256" key="7">
    <source>
        <dbReference type="ARBA" id="ARBA00023172"/>
    </source>
</evidence>
<dbReference type="PRINTS" id="PR01727">
    <property type="entry name" value="DNABINDINGHU"/>
</dbReference>
<keyword evidence="7 8" id="KW-0233">DNA recombination</keyword>
<keyword evidence="6 8" id="KW-0804">Transcription</keyword>
<reference evidence="10 11" key="1">
    <citation type="submission" date="2011-10" db="EMBL/GenBank/DDBJ databases">
        <title>Genome sequence of Gluconobacter morbifer G707, isolated from Drosophila gut.</title>
        <authorList>
            <person name="Lee W.-J."/>
            <person name="Kim E.-K."/>
        </authorList>
    </citation>
    <scope>NUCLEOTIDE SEQUENCE [LARGE SCALE GENOMIC DNA]</scope>
    <source>
        <strain evidence="10 11">G707</strain>
    </source>
</reference>
<dbReference type="InterPro" id="IPR005684">
    <property type="entry name" value="IHF_alpha"/>
</dbReference>
<evidence type="ECO:0000256" key="6">
    <source>
        <dbReference type="ARBA" id="ARBA00023163"/>
    </source>
</evidence>
<dbReference type="GO" id="GO:0006417">
    <property type="term" value="P:regulation of translation"/>
    <property type="evidence" value="ECO:0007669"/>
    <property type="project" value="UniProtKB-UniRule"/>
</dbReference>
<name>G6XIG6_9PROT</name>
<dbReference type="GO" id="GO:0003677">
    <property type="term" value="F:DNA binding"/>
    <property type="evidence" value="ECO:0007669"/>
    <property type="project" value="UniProtKB-UniRule"/>
</dbReference>
<evidence type="ECO:0000256" key="8">
    <source>
        <dbReference type="HAMAP-Rule" id="MF_00380"/>
    </source>
</evidence>
<dbReference type="AlphaFoldDB" id="G6XIG6"/>
<dbReference type="PANTHER" id="PTHR33175">
    <property type="entry name" value="DNA-BINDING PROTEIN HU"/>
    <property type="match status" value="1"/>
</dbReference>
<evidence type="ECO:0000256" key="2">
    <source>
        <dbReference type="ARBA" id="ARBA00018329"/>
    </source>
</evidence>
<evidence type="ECO:0000256" key="3">
    <source>
        <dbReference type="ARBA" id="ARBA00022845"/>
    </source>
</evidence>
<dbReference type="SMART" id="SM00411">
    <property type="entry name" value="BHL"/>
    <property type="match status" value="1"/>
</dbReference>
<dbReference type="HAMAP" id="MF_00380">
    <property type="entry name" value="IHF_alpha"/>
    <property type="match status" value="1"/>
</dbReference>
<dbReference type="PATRIC" id="fig|1088869.3.peg.1377"/>
<comment type="caution">
    <text evidence="10">The sequence shown here is derived from an EMBL/GenBank/DDBJ whole genome shotgun (WGS) entry which is preliminary data.</text>
</comment>
<keyword evidence="5 8" id="KW-0238">DNA-binding</keyword>
<protein>
    <recommendedName>
        <fullName evidence="2 8">Integration host factor subunit alpha</fullName>
        <shortName evidence="8">IHF-alpha</shortName>
    </recommendedName>
</protein>
<dbReference type="PANTHER" id="PTHR33175:SF2">
    <property type="entry name" value="INTEGRATION HOST FACTOR SUBUNIT ALPHA"/>
    <property type="match status" value="1"/>
</dbReference>
<dbReference type="STRING" id="1088869.GMO_13760"/>
<dbReference type="OrthoDB" id="9804203at2"/>
<comment type="function">
    <text evidence="8">This protein is one of the two subunits of integration host factor, a specific DNA-binding protein that functions in genetic recombination as well as in transcriptional and translational control.</text>
</comment>
<evidence type="ECO:0000313" key="10">
    <source>
        <dbReference type="EMBL" id="EHH68606.1"/>
    </source>
</evidence>
<evidence type="ECO:0000256" key="1">
    <source>
        <dbReference type="ARBA" id="ARBA00010529"/>
    </source>
</evidence>
<evidence type="ECO:0000313" key="11">
    <source>
        <dbReference type="Proteomes" id="UP000004949"/>
    </source>
</evidence>
<keyword evidence="4 8" id="KW-0805">Transcription regulation</keyword>
<dbReference type="RefSeq" id="WP_008851523.1">
    <property type="nucleotide sequence ID" value="NZ_AGQV01000002.1"/>
</dbReference>
<dbReference type="InterPro" id="IPR020816">
    <property type="entry name" value="Histone-like_DNA-bd_CS"/>
</dbReference>
<comment type="similarity">
    <text evidence="1 8 9">Belongs to the bacterial histone-like protein family.</text>
</comment>
<dbReference type="EMBL" id="AGQV01000002">
    <property type="protein sequence ID" value="EHH68606.1"/>
    <property type="molecule type" value="Genomic_DNA"/>
</dbReference>
<dbReference type="GO" id="GO:0006355">
    <property type="term" value="P:regulation of DNA-templated transcription"/>
    <property type="evidence" value="ECO:0007669"/>
    <property type="project" value="UniProtKB-UniRule"/>
</dbReference>
<dbReference type="GO" id="GO:0030527">
    <property type="term" value="F:structural constituent of chromatin"/>
    <property type="evidence" value="ECO:0007669"/>
    <property type="project" value="InterPro"/>
</dbReference>
<dbReference type="GO" id="GO:0006310">
    <property type="term" value="P:DNA recombination"/>
    <property type="evidence" value="ECO:0007669"/>
    <property type="project" value="UniProtKB-UniRule"/>
</dbReference>
<dbReference type="SUPFAM" id="SSF47729">
    <property type="entry name" value="IHF-like DNA-binding proteins"/>
    <property type="match status" value="1"/>
</dbReference>
<dbReference type="PROSITE" id="PS00045">
    <property type="entry name" value="HISTONE_LIKE"/>
    <property type="match status" value="1"/>
</dbReference>
<dbReference type="GO" id="GO:0005829">
    <property type="term" value="C:cytosol"/>
    <property type="evidence" value="ECO:0007669"/>
    <property type="project" value="TreeGrafter"/>
</dbReference>
<evidence type="ECO:0000256" key="9">
    <source>
        <dbReference type="RuleBase" id="RU003939"/>
    </source>
</evidence>
<evidence type="ECO:0000256" key="5">
    <source>
        <dbReference type="ARBA" id="ARBA00023125"/>
    </source>
</evidence>
<gene>
    <name evidence="8" type="primary">ihfA</name>
    <name evidence="8" type="synonym">himA</name>
    <name evidence="10" type="ORF">GMO_13760</name>
</gene>
<dbReference type="CDD" id="cd13835">
    <property type="entry name" value="IHF_A"/>
    <property type="match status" value="1"/>
</dbReference>
<sequence length="108" mass="11817">MSTVTRANLVEQIYSRVGLSRHDSSNILESVLENISATLEKGESVKLSGFGSFSVRQKGERIGRNPKTGVEVPILPRAVLVFRPSQLLRARMNDSADAAASVQEPHEQ</sequence>
<dbReference type="Pfam" id="PF00216">
    <property type="entry name" value="Bac_DNA_binding"/>
    <property type="match status" value="1"/>
</dbReference>
<evidence type="ECO:0000256" key="4">
    <source>
        <dbReference type="ARBA" id="ARBA00023015"/>
    </source>
</evidence>
<dbReference type="Gene3D" id="4.10.520.10">
    <property type="entry name" value="IHF-like DNA-binding proteins"/>
    <property type="match status" value="1"/>
</dbReference>
<organism evidence="10 11">
    <name type="scientific">Gluconobacter morbifer G707</name>
    <dbReference type="NCBI Taxonomy" id="1088869"/>
    <lineage>
        <taxon>Bacteria</taxon>
        <taxon>Pseudomonadati</taxon>
        <taxon>Pseudomonadota</taxon>
        <taxon>Alphaproteobacteria</taxon>
        <taxon>Acetobacterales</taxon>
        <taxon>Acetobacteraceae</taxon>
        <taxon>Gluconobacter</taxon>
    </lineage>
</organism>
<dbReference type="Proteomes" id="UP000004949">
    <property type="component" value="Unassembled WGS sequence"/>
</dbReference>